<dbReference type="RefSeq" id="WP_116878058.1">
    <property type="nucleotide sequence ID" value="NZ_CP031733.1"/>
</dbReference>
<dbReference type="Proteomes" id="UP000262901">
    <property type="component" value="Unassembled WGS sequence"/>
</dbReference>
<dbReference type="Proteomes" id="UP000246115">
    <property type="component" value="Chromosome"/>
</dbReference>
<gene>
    <name evidence="2" type="ORF">DDV21_002925</name>
    <name evidence="3" type="ORF">DDV22_04875</name>
    <name evidence="4" type="ORF">DDV23_05230</name>
</gene>
<dbReference type="Proteomes" id="UP000264056">
    <property type="component" value="Unassembled WGS sequence"/>
</dbReference>
<reference evidence="3 7" key="1">
    <citation type="submission" date="2018-08" db="EMBL/GenBank/DDBJ databases">
        <title>Draft genome of Streptococcus sp .nov. Z2.</title>
        <authorList>
            <person name="Tian Z."/>
        </authorList>
    </citation>
    <scope>NUCLEOTIDE SEQUENCE [LARGE SCALE GENOMIC DNA]</scope>
    <source>
        <strain evidence="3 7">Z2</strain>
    </source>
</reference>
<protein>
    <recommendedName>
        <fullName evidence="8">Cystathionine gamma-synthase</fullName>
    </recommendedName>
</protein>
<reference evidence="2" key="4">
    <citation type="journal article" date="2019" name="Int. J. Syst. Evol. Microbiol.">
        <title>Streptococcus chenjunshii sp. nov. isolated from feces of Tibetan antelopes.</title>
        <authorList>
            <person name="Tian Z."/>
            <person name="Lu S."/>
            <person name="Jin D."/>
            <person name="Yang J."/>
            <person name="Pu J."/>
            <person name="Lai X.H."/>
            <person name="Bai X.N."/>
            <person name="Wu X.M."/>
            <person name="Li J."/>
            <person name="Wang S."/>
            <person name="Xu J."/>
        </authorList>
    </citation>
    <scope>NUCLEOTIDE SEQUENCE</scope>
    <source>
        <strain evidence="2">Z15</strain>
    </source>
</reference>
<name>A0A372KLW1_9STRE</name>
<sequence length="201" mass="23750">MMRKKFPLVADDEQIAQEPIIMRLYNNEDLINNIHGPYQDKDFTDVTKDFNFVDQTPGVREKAPERLQTVNEGKSYAQKAKEEARRDIKEKRRTFLANETKVPAKPAFQRQSSSYVSQPKSSRRSDNELSRFSEKLHQETYILAELPRVYTEPDNSSRTKPQKNTYDFLKRSQIYNKQDLQTQREHQLAQELNLTRFAEMD</sequence>
<proteinExistence type="predicted"/>
<evidence type="ECO:0000313" key="3">
    <source>
        <dbReference type="EMBL" id="RFU51197.1"/>
    </source>
</evidence>
<feature type="region of interest" description="Disordered" evidence="1">
    <location>
        <begin position="98"/>
        <end position="131"/>
    </location>
</feature>
<dbReference type="EMBL" id="QVQZ01000009">
    <property type="protein sequence ID" value="RFU53263.1"/>
    <property type="molecule type" value="Genomic_DNA"/>
</dbReference>
<reference evidence="5" key="3">
    <citation type="submission" date="2018-08" db="EMBL/GenBank/DDBJ databases">
        <title>Streptococcus chenjunshii sp. nov., isolated from stools sample of the Tibetan antelope in the Qinghai-Tibet plateau, China.</title>
        <authorList>
            <person name="Tian Z."/>
        </authorList>
    </citation>
    <scope>NUCLEOTIDE SEQUENCE [LARGE SCALE GENOMIC DNA]</scope>
    <source>
        <strain evidence="5">Z15</strain>
    </source>
</reference>
<dbReference type="EMBL" id="QVQY01000009">
    <property type="protein sequence ID" value="RFU51197.1"/>
    <property type="molecule type" value="Genomic_DNA"/>
</dbReference>
<dbReference type="AlphaFoldDB" id="A0A372KLW1"/>
<evidence type="ECO:0000256" key="1">
    <source>
        <dbReference type="SAM" id="MobiDB-lite"/>
    </source>
</evidence>
<evidence type="ECO:0008006" key="8">
    <source>
        <dbReference type="Google" id="ProtNLM"/>
    </source>
</evidence>
<dbReference type="OrthoDB" id="2235632at2"/>
<accession>A0A346NAQ7</accession>
<feature type="compositionally biased region" description="Low complexity" evidence="1">
    <location>
        <begin position="110"/>
        <end position="120"/>
    </location>
</feature>
<evidence type="ECO:0000313" key="5">
    <source>
        <dbReference type="Proteomes" id="UP000246115"/>
    </source>
</evidence>
<reference evidence="4 6" key="2">
    <citation type="submission" date="2018-08" db="EMBL/GenBank/DDBJ databases">
        <title>Draft genome of Streptococcus sp. nov. Z1.</title>
        <authorList>
            <person name="Tian Z."/>
        </authorList>
    </citation>
    <scope>NUCLEOTIDE SEQUENCE [LARGE SCALE GENOMIC DNA]</scope>
    <source>
        <strain evidence="4">Z1</strain>
        <strain evidence="6">Z1(2018)</strain>
    </source>
</reference>
<evidence type="ECO:0000313" key="6">
    <source>
        <dbReference type="Proteomes" id="UP000262901"/>
    </source>
</evidence>
<dbReference type="EMBL" id="CP031733">
    <property type="protein sequence ID" value="AXQ78102.1"/>
    <property type="molecule type" value="Genomic_DNA"/>
</dbReference>
<accession>A0A372KLW1</accession>
<dbReference type="KEGG" id="schj:DDV21_002925"/>
<evidence type="ECO:0000313" key="4">
    <source>
        <dbReference type="EMBL" id="RFU53263.1"/>
    </source>
</evidence>
<evidence type="ECO:0000313" key="2">
    <source>
        <dbReference type="EMBL" id="AXQ78102.1"/>
    </source>
</evidence>
<evidence type="ECO:0000313" key="7">
    <source>
        <dbReference type="Proteomes" id="UP000264056"/>
    </source>
</evidence>
<keyword evidence="7" id="KW-1185">Reference proteome</keyword>
<organism evidence="4 6">
    <name type="scientific">Streptococcus chenjunshii</name>
    <dbReference type="NCBI Taxonomy" id="2173853"/>
    <lineage>
        <taxon>Bacteria</taxon>
        <taxon>Bacillati</taxon>
        <taxon>Bacillota</taxon>
        <taxon>Bacilli</taxon>
        <taxon>Lactobacillales</taxon>
        <taxon>Streptococcaceae</taxon>
        <taxon>Streptococcus</taxon>
    </lineage>
</organism>